<dbReference type="PANTHER" id="PTHR36922:SF1">
    <property type="entry name" value="DUF1993 DOMAIN-CONTAINING PROTEIN"/>
    <property type="match status" value="1"/>
</dbReference>
<proteinExistence type="predicted"/>
<organism evidence="1 2">
    <name type="scientific">Aliivibrio logei</name>
    <name type="common">Vibrio logei</name>
    <dbReference type="NCBI Taxonomy" id="688"/>
    <lineage>
        <taxon>Bacteria</taxon>
        <taxon>Pseudomonadati</taxon>
        <taxon>Pseudomonadota</taxon>
        <taxon>Gammaproteobacteria</taxon>
        <taxon>Vibrionales</taxon>
        <taxon>Vibrionaceae</taxon>
        <taxon>Aliivibrio</taxon>
    </lineage>
</organism>
<evidence type="ECO:0000313" key="2">
    <source>
        <dbReference type="Proteomes" id="UP000093523"/>
    </source>
</evidence>
<protein>
    <recommendedName>
        <fullName evidence="3">DUF1993 domain-containing protein</fullName>
    </recommendedName>
</protein>
<dbReference type="EMBL" id="MAJU01000008">
    <property type="protein sequence ID" value="OCH22077.1"/>
    <property type="molecule type" value="Genomic_DNA"/>
</dbReference>
<evidence type="ECO:0008006" key="3">
    <source>
        <dbReference type="Google" id="ProtNLM"/>
    </source>
</evidence>
<dbReference type="InterPro" id="IPR034660">
    <property type="entry name" value="DinB/YfiT-like"/>
</dbReference>
<accession>A0A1B9P196</accession>
<dbReference type="Proteomes" id="UP000093523">
    <property type="component" value="Unassembled WGS sequence"/>
</dbReference>
<reference evidence="1 2" key="1">
    <citation type="submission" date="2016-06" db="EMBL/GenBank/DDBJ databases">
        <authorList>
            <person name="Kjaerup R.B."/>
            <person name="Dalgaard T.S."/>
            <person name="Juul-Madsen H.R."/>
        </authorList>
    </citation>
    <scope>NUCLEOTIDE SEQUENCE [LARGE SCALE GENOMIC DNA]</scope>
    <source>
        <strain evidence="1 2">1S159</strain>
    </source>
</reference>
<dbReference type="Gene3D" id="1.20.120.450">
    <property type="entry name" value="dinb family like domain"/>
    <property type="match status" value="1"/>
</dbReference>
<dbReference type="SUPFAM" id="SSF109854">
    <property type="entry name" value="DinB/YfiT-like putative metalloenzymes"/>
    <property type="match status" value="1"/>
</dbReference>
<gene>
    <name evidence="1" type="ORF">A6E04_09500</name>
</gene>
<dbReference type="AlphaFoldDB" id="A0A1B9P196"/>
<name>A0A1B9P196_ALILO</name>
<evidence type="ECO:0000313" key="1">
    <source>
        <dbReference type="EMBL" id="OCH22077.1"/>
    </source>
</evidence>
<dbReference type="Pfam" id="PF09351">
    <property type="entry name" value="DUF1993"/>
    <property type="match status" value="1"/>
</dbReference>
<dbReference type="InterPro" id="IPR018531">
    <property type="entry name" value="DUF1993"/>
</dbReference>
<dbReference type="PANTHER" id="PTHR36922">
    <property type="entry name" value="BLL2446 PROTEIN"/>
    <property type="match status" value="1"/>
</dbReference>
<comment type="caution">
    <text evidence="1">The sequence shown here is derived from an EMBL/GenBank/DDBJ whole genome shotgun (WGS) entry which is preliminary data.</text>
</comment>
<sequence length="174" mass="19470">MTMLSDITLTPFSNSLNVAIHLMTKAKSHFETQNREQNDIVGLQLVNDMLPLSFQVSSICKHTLGATKAVLSGDFYIPSPLGEIDFNGLIELLKNTQKELSEITENEVNSRSGETVIFHYPERPMPFTAENFITSFSTPNLYFHQTTLYNLLRKEGVPLSKLDFIGALSLSPSE</sequence>
<dbReference type="RefSeq" id="WP_017020578.1">
    <property type="nucleotide sequence ID" value="NZ_CAWMPN010000008.1"/>
</dbReference>
<dbReference type="STRING" id="688.A6E04_09500"/>
<dbReference type="OrthoDB" id="338237at2"/>